<evidence type="ECO:0000256" key="1">
    <source>
        <dbReference type="ARBA" id="ARBA00013169"/>
    </source>
</evidence>
<keyword evidence="7" id="KW-0030">Aminoacyl-tRNA synthetase</keyword>
<evidence type="ECO:0000256" key="4">
    <source>
        <dbReference type="ARBA" id="ARBA00022840"/>
    </source>
</evidence>
<protein>
    <recommendedName>
        <fullName evidence="8">Valine--tRNA ligase</fullName>
        <ecNumber evidence="1">6.1.1.9</ecNumber>
    </recommendedName>
    <alternativeName>
        <fullName evidence="9">Valyl-tRNA synthetase</fullName>
    </alternativeName>
</protein>
<evidence type="ECO:0000256" key="12">
    <source>
        <dbReference type="SAM" id="Coils"/>
    </source>
</evidence>
<dbReference type="AlphaFoldDB" id="A0A2H0V7X2"/>
<keyword evidence="3" id="KW-0547">Nucleotide-binding</keyword>
<keyword evidence="6 12" id="KW-0175">Coiled coil</keyword>
<keyword evidence="5" id="KW-0648">Protein biosynthesis</keyword>
<keyword evidence="2" id="KW-0436">Ligase</keyword>
<comment type="similarity">
    <text evidence="11">Belongs to the class-I aminoacyl-tRNA synthetase family. ValS type 1 subfamily.</text>
</comment>
<evidence type="ECO:0000256" key="6">
    <source>
        <dbReference type="ARBA" id="ARBA00023054"/>
    </source>
</evidence>
<proteinExistence type="inferred from homology"/>
<comment type="catalytic activity">
    <reaction evidence="10">
        <text>tRNA(Val) + L-valine + ATP = L-valyl-tRNA(Val) + AMP + diphosphate</text>
        <dbReference type="Rhea" id="RHEA:10704"/>
        <dbReference type="Rhea" id="RHEA-COMP:9672"/>
        <dbReference type="Rhea" id="RHEA-COMP:9708"/>
        <dbReference type="ChEBI" id="CHEBI:30616"/>
        <dbReference type="ChEBI" id="CHEBI:33019"/>
        <dbReference type="ChEBI" id="CHEBI:57762"/>
        <dbReference type="ChEBI" id="CHEBI:78442"/>
        <dbReference type="ChEBI" id="CHEBI:78537"/>
        <dbReference type="ChEBI" id="CHEBI:456215"/>
        <dbReference type="EC" id="6.1.1.9"/>
    </reaction>
</comment>
<feature type="domain" description="Valyl-tRNA synthetase tRNA-binding arm" evidence="13">
    <location>
        <begin position="61"/>
        <end position="126"/>
    </location>
</feature>
<sequence>IKAVIYAGKNVELIESQKNLIENLRTNTEINIKEKGEAMKLSAYAVINNIEIYIPLEGLVDVKQESDRLQKRAIELKRLSDGLDKKLSNTEFVRHAPKEIVEAEIKKQEDYKSELKKIKEQIKHLK</sequence>
<evidence type="ECO:0000259" key="13">
    <source>
        <dbReference type="Pfam" id="PF10458"/>
    </source>
</evidence>
<dbReference type="GO" id="GO:0005737">
    <property type="term" value="C:cytoplasm"/>
    <property type="evidence" value="ECO:0007669"/>
    <property type="project" value="InterPro"/>
</dbReference>
<dbReference type="InterPro" id="IPR010978">
    <property type="entry name" value="tRNA-bd_arm"/>
</dbReference>
<gene>
    <name evidence="14" type="ORF">COT95_00175</name>
</gene>
<evidence type="ECO:0000256" key="9">
    <source>
        <dbReference type="ARBA" id="ARBA00029936"/>
    </source>
</evidence>
<name>A0A2H0V7X2_9BACT</name>
<organism evidence="14 15">
    <name type="scientific">Candidatus Falkowbacteria bacterium CG10_big_fil_rev_8_21_14_0_10_37_6</name>
    <dbReference type="NCBI Taxonomy" id="1974563"/>
    <lineage>
        <taxon>Bacteria</taxon>
        <taxon>Candidatus Falkowiibacteriota</taxon>
    </lineage>
</organism>
<dbReference type="GO" id="GO:0005524">
    <property type="term" value="F:ATP binding"/>
    <property type="evidence" value="ECO:0007669"/>
    <property type="project" value="UniProtKB-KW"/>
</dbReference>
<dbReference type="EMBL" id="PFAN01000010">
    <property type="protein sequence ID" value="PIR95168.1"/>
    <property type="molecule type" value="Genomic_DNA"/>
</dbReference>
<dbReference type="Gene3D" id="1.10.287.380">
    <property type="entry name" value="Valyl-tRNA synthetase, C-terminal domain"/>
    <property type="match status" value="1"/>
</dbReference>
<dbReference type="GO" id="GO:0006438">
    <property type="term" value="P:valyl-tRNA aminoacylation"/>
    <property type="evidence" value="ECO:0007669"/>
    <property type="project" value="InterPro"/>
</dbReference>
<dbReference type="Proteomes" id="UP000228614">
    <property type="component" value="Unassembled WGS sequence"/>
</dbReference>
<keyword evidence="4" id="KW-0067">ATP-binding</keyword>
<dbReference type="InterPro" id="IPR037118">
    <property type="entry name" value="Val-tRNA_synth_C_sf"/>
</dbReference>
<feature type="non-terminal residue" evidence="14">
    <location>
        <position position="1"/>
    </location>
</feature>
<evidence type="ECO:0000256" key="8">
    <source>
        <dbReference type="ARBA" id="ARBA00024407"/>
    </source>
</evidence>
<feature type="coiled-coil region" evidence="12">
    <location>
        <begin position="59"/>
        <end position="121"/>
    </location>
</feature>
<comment type="caution">
    <text evidence="14">The sequence shown here is derived from an EMBL/GenBank/DDBJ whole genome shotgun (WGS) entry which is preliminary data.</text>
</comment>
<evidence type="ECO:0000313" key="15">
    <source>
        <dbReference type="Proteomes" id="UP000228614"/>
    </source>
</evidence>
<evidence type="ECO:0000256" key="5">
    <source>
        <dbReference type="ARBA" id="ARBA00022917"/>
    </source>
</evidence>
<evidence type="ECO:0000256" key="10">
    <source>
        <dbReference type="ARBA" id="ARBA00047552"/>
    </source>
</evidence>
<evidence type="ECO:0000256" key="7">
    <source>
        <dbReference type="ARBA" id="ARBA00023146"/>
    </source>
</evidence>
<evidence type="ECO:0000256" key="11">
    <source>
        <dbReference type="ARBA" id="ARBA00060830"/>
    </source>
</evidence>
<dbReference type="EC" id="6.1.1.9" evidence="1"/>
<evidence type="ECO:0000313" key="14">
    <source>
        <dbReference type="EMBL" id="PIR95168.1"/>
    </source>
</evidence>
<accession>A0A2H0V7X2</accession>
<dbReference type="FunFam" id="1.10.287.380:FF:000001">
    <property type="entry name" value="Valine--tRNA ligase"/>
    <property type="match status" value="1"/>
</dbReference>
<evidence type="ECO:0000256" key="3">
    <source>
        <dbReference type="ARBA" id="ARBA00022741"/>
    </source>
</evidence>
<reference evidence="15" key="1">
    <citation type="submission" date="2017-09" db="EMBL/GenBank/DDBJ databases">
        <title>Depth-based differentiation of microbial function through sediment-hosted aquifers and enrichment of novel symbionts in the deep terrestrial subsurface.</title>
        <authorList>
            <person name="Probst A.J."/>
            <person name="Ladd B."/>
            <person name="Jarett J.K."/>
            <person name="Geller-Mcgrath D.E."/>
            <person name="Sieber C.M.K."/>
            <person name="Emerson J.B."/>
            <person name="Anantharaman K."/>
            <person name="Thomas B.C."/>
            <person name="Malmstrom R."/>
            <person name="Stieglmeier M."/>
            <person name="Klingl A."/>
            <person name="Woyke T."/>
            <person name="Ryan C.M."/>
            <person name="Banfield J.F."/>
        </authorList>
    </citation>
    <scope>NUCLEOTIDE SEQUENCE [LARGE SCALE GENOMIC DNA]</scope>
</reference>
<evidence type="ECO:0000256" key="2">
    <source>
        <dbReference type="ARBA" id="ARBA00022598"/>
    </source>
</evidence>
<dbReference type="GO" id="GO:0004832">
    <property type="term" value="F:valine-tRNA ligase activity"/>
    <property type="evidence" value="ECO:0007669"/>
    <property type="project" value="UniProtKB-EC"/>
</dbReference>
<dbReference type="Pfam" id="PF10458">
    <property type="entry name" value="Val_tRNA-synt_C"/>
    <property type="match status" value="1"/>
</dbReference>
<dbReference type="InterPro" id="IPR019499">
    <property type="entry name" value="Val-tRNA_synth_tRNA-bd"/>
</dbReference>
<dbReference type="SUPFAM" id="SSF46589">
    <property type="entry name" value="tRNA-binding arm"/>
    <property type="match status" value="1"/>
</dbReference>